<organism evidence="1 2">
    <name type="scientific">Pararge aegeria aegeria</name>
    <dbReference type="NCBI Taxonomy" id="348720"/>
    <lineage>
        <taxon>Eukaryota</taxon>
        <taxon>Metazoa</taxon>
        <taxon>Ecdysozoa</taxon>
        <taxon>Arthropoda</taxon>
        <taxon>Hexapoda</taxon>
        <taxon>Insecta</taxon>
        <taxon>Pterygota</taxon>
        <taxon>Neoptera</taxon>
        <taxon>Endopterygota</taxon>
        <taxon>Lepidoptera</taxon>
        <taxon>Glossata</taxon>
        <taxon>Ditrysia</taxon>
        <taxon>Papilionoidea</taxon>
        <taxon>Nymphalidae</taxon>
        <taxon>Satyrinae</taxon>
        <taxon>Satyrini</taxon>
        <taxon>Parargina</taxon>
        <taxon>Pararge</taxon>
    </lineage>
</organism>
<reference evidence="1" key="1">
    <citation type="submission" date="2022-03" db="EMBL/GenBank/DDBJ databases">
        <authorList>
            <person name="Lindestad O."/>
        </authorList>
    </citation>
    <scope>NUCLEOTIDE SEQUENCE</scope>
</reference>
<sequence length="62" mass="7026">EKAEAMAKAQQYLTAKNYPSWVHVARIPQGTEPAIFKQYFTTWRDVGMSHSRIVRSAGTGQE</sequence>
<evidence type="ECO:0000313" key="1">
    <source>
        <dbReference type="EMBL" id="CAH2215856.1"/>
    </source>
</evidence>
<keyword evidence="2" id="KW-1185">Reference proteome</keyword>
<gene>
    <name evidence="1" type="primary">jg17614</name>
    <name evidence="1" type="ORF">PAEG_LOCUS3940</name>
</gene>
<dbReference type="Gene3D" id="3.40.20.10">
    <property type="entry name" value="Severin"/>
    <property type="match status" value="1"/>
</dbReference>
<protein>
    <submittedName>
        <fullName evidence="1">Jg17614 protein</fullName>
    </submittedName>
</protein>
<comment type="caution">
    <text evidence="1">The sequence shown here is derived from an EMBL/GenBank/DDBJ whole genome shotgun (WGS) entry which is preliminary data.</text>
</comment>
<dbReference type="OrthoDB" id="6375767at2759"/>
<evidence type="ECO:0000313" key="2">
    <source>
        <dbReference type="Proteomes" id="UP000838756"/>
    </source>
</evidence>
<dbReference type="SUPFAM" id="SSF55753">
    <property type="entry name" value="Actin depolymerizing proteins"/>
    <property type="match status" value="1"/>
</dbReference>
<dbReference type="AlphaFoldDB" id="A0A8S4QPX9"/>
<dbReference type="EMBL" id="CAKXAJ010013140">
    <property type="protein sequence ID" value="CAH2215856.1"/>
    <property type="molecule type" value="Genomic_DNA"/>
</dbReference>
<name>A0A8S4QPX9_9NEOP</name>
<proteinExistence type="predicted"/>
<dbReference type="Proteomes" id="UP000838756">
    <property type="component" value="Unassembled WGS sequence"/>
</dbReference>
<accession>A0A8S4QPX9</accession>
<dbReference type="InterPro" id="IPR029006">
    <property type="entry name" value="ADF-H/Gelsolin-like_dom_sf"/>
</dbReference>
<feature type="non-terminal residue" evidence="1">
    <location>
        <position position="1"/>
    </location>
</feature>